<organism evidence="8 9">
    <name type="scientific">Capillimicrobium parvum</name>
    <dbReference type="NCBI Taxonomy" id="2884022"/>
    <lineage>
        <taxon>Bacteria</taxon>
        <taxon>Bacillati</taxon>
        <taxon>Actinomycetota</taxon>
        <taxon>Thermoleophilia</taxon>
        <taxon>Solirubrobacterales</taxon>
        <taxon>Capillimicrobiaceae</taxon>
        <taxon>Capillimicrobium</taxon>
    </lineage>
</organism>
<feature type="transmembrane region" description="Helical" evidence="7">
    <location>
        <begin position="43"/>
        <end position="60"/>
    </location>
</feature>
<evidence type="ECO:0000256" key="6">
    <source>
        <dbReference type="SAM" id="MobiDB-lite"/>
    </source>
</evidence>
<dbReference type="PANTHER" id="PTHR30482">
    <property type="entry name" value="HIGH-AFFINITY BRANCHED-CHAIN AMINO ACID TRANSPORT SYSTEM PERMEASE"/>
    <property type="match status" value="1"/>
</dbReference>
<feature type="transmembrane region" description="Helical" evidence="7">
    <location>
        <begin position="225"/>
        <end position="246"/>
    </location>
</feature>
<evidence type="ECO:0000256" key="4">
    <source>
        <dbReference type="ARBA" id="ARBA00022989"/>
    </source>
</evidence>
<reference evidence="8" key="1">
    <citation type="journal article" date="2022" name="Int. J. Syst. Evol. Microbiol.">
        <title>Pseudomonas aegrilactucae sp. nov. and Pseudomonas morbosilactucae sp. nov., pathogens causing bacterial rot of lettuce in Japan.</title>
        <authorList>
            <person name="Sawada H."/>
            <person name="Fujikawa T."/>
            <person name="Satou M."/>
        </authorList>
    </citation>
    <scope>NUCLEOTIDE SEQUENCE</scope>
    <source>
        <strain evidence="8">0166_1</strain>
    </source>
</reference>
<dbReference type="GO" id="GO:0015658">
    <property type="term" value="F:branched-chain amino acid transmembrane transporter activity"/>
    <property type="evidence" value="ECO:0007669"/>
    <property type="project" value="InterPro"/>
</dbReference>
<protein>
    <recommendedName>
        <fullName evidence="10">Branched-chain amino acid ABC transporter permease</fullName>
    </recommendedName>
</protein>
<keyword evidence="2" id="KW-1003">Cell membrane</keyword>
<feature type="region of interest" description="Disordered" evidence="6">
    <location>
        <begin position="346"/>
        <end position="365"/>
    </location>
</feature>
<keyword evidence="9" id="KW-1185">Reference proteome</keyword>
<evidence type="ECO:0000256" key="2">
    <source>
        <dbReference type="ARBA" id="ARBA00022475"/>
    </source>
</evidence>
<feature type="transmembrane region" description="Helical" evidence="7">
    <location>
        <begin position="176"/>
        <end position="196"/>
    </location>
</feature>
<dbReference type="AlphaFoldDB" id="A0A9E6XW45"/>
<keyword evidence="4 7" id="KW-1133">Transmembrane helix</keyword>
<dbReference type="GO" id="GO:0005886">
    <property type="term" value="C:plasma membrane"/>
    <property type="evidence" value="ECO:0007669"/>
    <property type="project" value="UniProtKB-SubCell"/>
</dbReference>
<dbReference type="PANTHER" id="PTHR30482:SF10">
    <property type="entry name" value="HIGH-AFFINITY BRANCHED-CHAIN AMINO ACID TRANSPORT PROTEIN BRAE"/>
    <property type="match status" value="1"/>
</dbReference>
<dbReference type="InterPro" id="IPR043428">
    <property type="entry name" value="LivM-like"/>
</dbReference>
<evidence type="ECO:0000313" key="9">
    <source>
        <dbReference type="Proteomes" id="UP001162834"/>
    </source>
</evidence>
<proteinExistence type="predicted"/>
<dbReference type="Pfam" id="PF02653">
    <property type="entry name" value="BPD_transp_2"/>
    <property type="match status" value="1"/>
</dbReference>
<evidence type="ECO:0000256" key="3">
    <source>
        <dbReference type="ARBA" id="ARBA00022692"/>
    </source>
</evidence>
<dbReference type="EMBL" id="CP087164">
    <property type="protein sequence ID" value="UGS35582.1"/>
    <property type="molecule type" value="Genomic_DNA"/>
</dbReference>
<evidence type="ECO:0008006" key="10">
    <source>
        <dbReference type="Google" id="ProtNLM"/>
    </source>
</evidence>
<comment type="subcellular location">
    <subcellularLocation>
        <location evidence="1">Cell membrane</location>
        <topology evidence="1">Multi-pass membrane protein</topology>
    </subcellularLocation>
</comment>
<dbReference type="CDD" id="cd06581">
    <property type="entry name" value="TM_PBP1_LivM_like"/>
    <property type="match status" value="1"/>
</dbReference>
<dbReference type="KEGG" id="sbae:DSM104329_01975"/>
<evidence type="ECO:0000256" key="5">
    <source>
        <dbReference type="ARBA" id="ARBA00023136"/>
    </source>
</evidence>
<feature type="transmembrane region" description="Helical" evidence="7">
    <location>
        <begin position="67"/>
        <end position="86"/>
    </location>
</feature>
<evidence type="ECO:0000313" key="8">
    <source>
        <dbReference type="EMBL" id="UGS35582.1"/>
    </source>
</evidence>
<feature type="transmembrane region" description="Helical" evidence="7">
    <location>
        <begin position="12"/>
        <end position="31"/>
    </location>
</feature>
<feature type="transmembrane region" description="Helical" evidence="7">
    <location>
        <begin position="106"/>
        <end position="128"/>
    </location>
</feature>
<evidence type="ECO:0000256" key="1">
    <source>
        <dbReference type="ARBA" id="ARBA00004651"/>
    </source>
</evidence>
<dbReference type="Proteomes" id="UP001162834">
    <property type="component" value="Chromosome"/>
</dbReference>
<name>A0A9E6XW45_9ACTN</name>
<evidence type="ECO:0000256" key="7">
    <source>
        <dbReference type="SAM" id="Phobius"/>
    </source>
</evidence>
<dbReference type="InterPro" id="IPR001851">
    <property type="entry name" value="ABC_transp_permease"/>
</dbReference>
<sequence>MRERLSAVSVTRALRVAALPALVLCVLALVLDGGSSSLQDTGARGLIFLVAVLGLYTFMGNSGVISFGHASFAAIGAYVGAVLSLNPAQKLLQLPGLPEFAGKAELSPTLAVLVGAAGAAVFALVIVVPIVRLSGLAAGLATFSILVIVRVVISNWDGVTRGTQGLSGVPDGGEGPLAILPWALGALAIAALFQCGRAGRRLRASREDEVSARSVGIRVEVERGVAFVVSAAITGAAGVLYAQYLGTFGPDSFYLTLTFMLIAMLIIGGMSSLWGAVLGTIVVVAITDILQRVEQDGLRAGPVDIGSIENLSNIGLALAMLGILILRPEGIARGRELLPPRLRRRSAMKGEPVDAKDGAGMPSDA</sequence>
<gene>
    <name evidence="8" type="ORF">DSM104329_01975</name>
</gene>
<feature type="transmembrane region" description="Helical" evidence="7">
    <location>
        <begin position="135"/>
        <end position="156"/>
    </location>
</feature>
<keyword evidence="3 7" id="KW-0812">Transmembrane</keyword>
<keyword evidence="5 7" id="KW-0472">Membrane</keyword>
<accession>A0A9E6XW45</accession>